<keyword evidence="1" id="KW-1133">Transmembrane helix</keyword>
<dbReference type="AlphaFoldDB" id="A0A839EL10"/>
<evidence type="ECO:0000313" key="3">
    <source>
        <dbReference type="Proteomes" id="UP000549052"/>
    </source>
</evidence>
<feature type="transmembrane region" description="Helical" evidence="1">
    <location>
        <begin position="352"/>
        <end position="372"/>
    </location>
</feature>
<reference evidence="2 3" key="1">
    <citation type="submission" date="2020-07" db="EMBL/GenBank/DDBJ databases">
        <title>Genomic Encyclopedia of Type Strains, Phase IV (KMG-V): Genome sequencing to study the core and pangenomes of soil and plant-associated prokaryotes.</title>
        <authorList>
            <person name="Whitman W."/>
        </authorList>
    </citation>
    <scope>NUCLEOTIDE SEQUENCE [LARGE SCALE GENOMIC DNA]</scope>
    <source>
        <strain evidence="2 3">AN3</strain>
    </source>
</reference>
<gene>
    <name evidence="2" type="ORF">FHW16_002633</name>
</gene>
<name>A0A839EL10_9HYPH</name>
<feature type="transmembrane region" description="Helical" evidence="1">
    <location>
        <begin position="133"/>
        <end position="152"/>
    </location>
</feature>
<dbReference type="EMBL" id="JACGXN010000003">
    <property type="protein sequence ID" value="MBA8878915.1"/>
    <property type="molecule type" value="Genomic_DNA"/>
</dbReference>
<organism evidence="2 3">
    <name type="scientific">Phyllobacterium myrsinacearum</name>
    <dbReference type="NCBI Taxonomy" id="28101"/>
    <lineage>
        <taxon>Bacteria</taxon>
        <taxon>Pseudomonadati</taxon>
        <taxon>Pseudomonadota</taxon>
        <taxon>Alphaproteobacteria</taxon>
        <taxon>Hyphomicrobiales</taxon>
        <taxon>Phyllobacteriaceae</taxon>
        <taxon>Phyllobacterium</taxon>
    </lineage>
</organism>
<sequence length="430" mass="48773">MNWLFTWLMLITVLLLIGWGLLRSERIYQFPFLVGVITFSFIMPQIPALADDHFLPEGAYVKTIAFSILCLIMCWLGWAPNARPFRFLQQSFDEKRLLVVSLLLSVTGAYFYYKLSRLPGDVSVGVQMSGAPVAWLFFARFMTYGLAIAVLCFARRFSWIAALIIVVDLVFYLDRILVTGKRAEAVELIAIFVLAFWFHRAWIVPRAFAVAGIAIGMLLMSSMSDYRDITRANSGPIWEDISHIDIAANFDNLLKDGGPEMHNAVLRIYNTDMSLEFDYGMFHWNRLVFNYVPAQLVGDKLKNALMAKLPSLGREYSPLTGTTETGMADAFQSFWYFGALKFLLLSYLVRKLWVSANAGATTAQIVYMLSIVPAMHAISHQTDWALIVWVHMIIFLVPALAWARRPTSHNQHERFFADAPLLQPHLTAAA</sequence>
<feature type="transmembrane region" description="Helical" evidence="1">
    <location>
        <begin position="59"/>
        <end position="76"/>
    </location>
</feature>
<feature type="transmembrane region" description="Helical" evidence="1">
    <location>
        <begin position="384"/>
        <end position="403"/>
    </location>
</feature>
<keyword evidence="1" id="KW-0472">Membrane</keyword>
<evidence type="ECO:0000313" key="2">
    <source>
        <dbReference type="EMBL" id="MBA8878915.1"/>
    </source>
</evidence>
<accession>A0A839EL10</accession>
<protein>
    <recommendedName>
        <fullName evidence="4">Oligosaccharide repeat unit polymerase</fullName>
    </recommendedName>
</protein>
<keyword evidence="3" id="KW-1185">Reference proteome</keyword>
<feature type="transmembrane region" description="Helical" evidence="1">
    <location>
        <begin position="97"/>
        <end position="113"/>
    </location>
</feature>
<dbReference type="Proteomes" id="UP000549052">
    <property type="component" value="Unassembled WGS sequence"/>
</dbReference>
<feature type="transmembrane region" description="Helical" evidence="1">
    <location>
        <begin position="189"/>
        <end position="219"/>
    </location>
</feature>
<proteinExistence type="predicted"/>
<feature type="transmembrane region" description="Helical" evidence="1">
    <location>
        <begin position="6"/>
        <end position="22"/>
    </location>
</feature>
<evidence type="ECO:0000256" key="1">
    <source>
        <dbReference type="SAM" id="Phobius"/>
    </source>
</evidence>
<comment type="caution">
    <text evidence="2">The sequence shown here is derived from an EMBL/GenBank/DDBJ whole genome shotgun (WGS) entry which is preliminary data.</text>
</comment>
<keyword evidence="1" id="KW-0812">Transmembrane</keyword>
<evidence type="ECO:0008006" key="4">
    <source>
        <dbReference type="Google" id="ProtNLM"/>
    </source>
</evidence>
<feature type="transmembrane region" description="Helical" evidence="1">
    <location>
        <begin position="29"/>
        <end position="47"/>
    </location>
</feature>
<dbReference type="RefSeq" id="WP_246711746.1">
    <property type="nucleotide sequence ID" value="NZ_JACGXN010000003.1"/>
</dbReference>
<feature type="transmembrane region" description="Helical" evidence="1">
    <location>
        <begin position="159"/>
        <end position="177"/>
    </location>
</feature>